<reference evidence="2 3" key="1">
    <citation type="submission" date="2018-10" db="EMBL/GenBank/DDBJ databases">
        <title>New species genome.</title>
        <authorList>
            <person name="Li Y."/>
        </authorList>
    </citation>
    <scope>NUCLEOTIDE SEQUENCE [LARGE SCALE GENOMIC DNA]</scope>
    <source>
        <strain evidence="2 3">L6_4B</strain>
    </source>
</reference>
<dbReference type="OrthoDB" id="9807787at2"/>
<evidence type="ECO:0000313" key="2">
    <source>
        <dbReference type="EMBL" id="ROH81225.1"/>
    </source>
</evidence>
<keyword evidence="1" id="KW-1133">Transmembrane helix</keyword>
<evidence type="ECO:0000313" key="3">
    <source>
        <dbReference type="Proteomes" id="UP000274511"/>
    </source>
</evidence>
<gene>
    <name evidence="2" type="ORF">EC392_07325</name>
</gene>
<feature type="transmembrane region" description="Helical" evidence="1">
    <location>
        <begin position="141"/>
        <end position="161"/>
    </location>
</feature>
<organism evidence="2 3">
    <name type="scientific">Lonsdalea populi</name>
    <dbReference type="NCBI Taxonomy" id="1172565"/>
    <lineage>
        <taxon>Bacteria</taxon>
        <taxon>Pseudomonadati</taxon>
        <taxon>Pseudomonadota</taxon>
        <taxon>Gammaproteobacteria</taxon>
        <taxon>Enterobacterales</taxon>
        <taxon>Pectobacteriaceae</taxon>
        <taxon>Lonsdalea</taxon>
    </lineage>
</organism>
<feature type="transmembrane region" description="Helical" evidence="1">
    <location>
        <begin position="92"/>
        <end position="120"/>
    </location>
</feature>
<dbReference type="STRING" id="1172565.AU508_12400"/>
<dbReference type="GeneID" id="61121627"/>
<protein>
    <submittedName>
        <fullName evidence="2">Paraquat-inducible protein A</fullName>
    </submittedName>
</protein>
<sequence>MKICRHLTVCTHCDCVYLKQALQRGESARCRRCSAVLYHAAPINTDVWLAITLTAAIVWVLANVFPVLRVSFHGVQNSATLWQTAIALAQGPMLLLAVLTVLLLIVIPALQILLFGWILLSARRRHRAPGFILCMKIQERIRPWGMVEVGLLGFMIAGIKLSGFLDVLPGPGCWAMAALMVLNVVIGHRNVLVLWDYTDAQSTREVNHA</sequence>
<dbReference type="EMBL" id="RJUJ01000006">
    <property type="protein sequence ID" value="ROH81225.1"/>
    <property type="molecule type" value="Genomic_DNA"/>
</dbReference>
<dbReference type="AlphaFoldDB" id="A0A3N0UL04"/>
<proteinExistence type="predicted"/>
<keyword evidence="1" id="KW-0812">Transmembrane</keyword>
<dbReference type="Pfam" id="PF04403">
    <property type="entry name" value="PqiA"/>
    <property type="match status" value="1"/>
</dbReference>
<comment type="caution">
    <text evidence="2">The sequence shown here is derived from an EMBL/GenBank/DDBJ whole genome shotgun (WGS) entry which is preliminary data.</text>
</comment>
<feature type="transmembrane region" description="Helical" evidence="1">
    <location>
        <begin position="167"/>
        <end position="186"/>
    </location>
</feature>
<feature type="transmembrane region" description="Helical" evidence="1">
    <location>
        <begin position="47"/>
        <end position="72"/>
    </location>
</feature>
<dbReference type="Proteomes" id="UP000274511">
    <property type="component" value="Unassembled WGS sequence"/>
</dbReference>
<evidence type="ECO:0000256" key="1">
    <source>
        <dbReference type="SAM" id="Phobius"/>
    </source>
</evidence>
<dbReference type="RefSeq" id="WP_085685427.1">
    <property type="nucleotide sequence ID" value="NZ_CP065534.1"/>
</dbReference>
<dbReference type="InterPro" id="IPR007498">
    <property type="entry name" value="PqiA-like"/>
</dbReference>
<accession>A0A3N0UL04</accession>
<name>A0A3N0UL04_9GAMM</name>
<keyword evidence="1" id="KW-0472">Membrane</keyword>